<feature type="transmembrane region" description="Helical" evidence="2">
    <location>
        <begin position="57"/>
        <end position="76"/>
    </location>
</feature>
<dbReference type="Proteomes" id="UP000036923">
    <property type="component" value="Unassembled WGS sequence"/>
</dbReference>
<dbReference type="SUPFAM" id="SSF55073">
    <property type="entry name" value="Nucleotide cyclase"/>
    <property type="match status" value="1"/>
</dbReference>
<dbReference type="CDD" id="cd01949">
    <property type="entry name" value="GGDEF"/>
    <property type="match status" value="1"/>
</dbReference>
<dbReference type="InterPro" id="IPR006675">
    <property type="entry name" value="HDIG_dom"/>
</dbReference>
<evidence type="ECO:0000256" key="1">
    <source>
        <dbReference type="SAM" id="Coils"/>
    </source>
</evidence>
<dbReference type="PROSITE" id="PS51832">
    <property type="entry name" value="HD_GYP"/>
    <property type="match status" value="1"/>
</dbReference>
<organism evidence="6 7">
    <name type="scientific">Pseudobacteroides cellulosolvens ATCC 35603 = DSM 2933</name>
    <dbReference type="NCBI Taxonomy" id="398512"/>
    <lineage>
        <taxon>Bacteria</taxon>
        <taxon>Bacillati</taxon>
        <taxon>Bacillota</taxon>
        <taxon>Clostridia</taxon>
        <taxon>Eubacteriales</taxon>
        <taxon>Oscillospiraceae</taxon>
        <taxon>Pseudobacteroides</taxon>
    </lineage>
</organism>
<feature type="coiled-coil region" evidence="1">
    <location>
        <begin position="216"/>
        <end position="243"/>
    </location>
</feature>
<feature type="domain" description="HD" evidence="4">
    <location>
        <begin position="329"/>
        <end position="451"/>
    </location>
</feature>
<name>A0A0L6JSA6_9FIRM</name>
<gene>
    <name evidence="6" type="ORF">Bccel_3561</name>
</gene>
<sequence>MSYLKEYIANFKKHYLTTKLKRVEFICCLGLNFTLTITQPLSSDETRAYVGQFQGFIAVYLAFRFGIVGMLISLAFSIKDMFFITMGYIETKNYAYLVGLIFTFMTLGWVLIVGIISVRQEKHRREMQRLAITDELTDLFNQRYFHTTLENEIKNSSKCGTSIGLILIDIDNFRMYNDLYGHSYGDTILTTTASILKKIVNKDDTVYRFGGDEFAILMLDKNLETLEKEAKHLYDEYEKLKNEYYNDSLVSKITFSIGLSEYPSISSSKEELISHANMALYQSKNMGDDKVHFYQDIMLQIHKSMKSDEEMVGVFKGLLSTIIAKDKYTFGHCERVSSYAVMIAEAMGLELDEIQTILYAGLLHDIGKIELPKSILNKLGRLTSDEFELIRQHPVNSANILEPLSGINNLIDYVIHHHERYDGKGYPDGIAGEDISLGARILCVADSFDAMISDRPYRKSMSIEEAFQELEKCSGSQFDPKIASLFVKIMRNKMSVKYNYKVDTNTALQKQPALQKV</sequence>
<feature type="domain" description="HD-GYP" evidence="5">
    <location>
        <begin position="307"/>
        <end position="502"/>
    </location>
</feature>
<dbReference type="SMART" id="SM00267">
    <property type="entry name" value="GGDEF"/>
    <property type="match status" value="1"/>
</dbReference>
<dbReference type="Gene3D" id="3.30.70.270">
    <property type="match status" value="1"/>
</dbReference>
<keyword evidence="2" id="KW-1133">Transmembrane helix</keyword>
<dbReference type="PROSITE" id="PS51831">
    <property type="entry name" value="HD"/>
    <property type="match status" value="1"/>
</dbReference>
<accession>A0A0L6JSA6</accession>
<evidence type="ECO:0000259" key="5">
    <source>
        <dbReference type="PROSITE" id="PS51832"/>
    </source>
</evidence>
<evidence type="ECO:0000313" key="7">
    <source>
        <dbReference type="Proteomes" id="UP000036923"/>
    </source>
</evidence>
<evidence type="ECO:0000313" key="6">
    <source>
        <dbReference type="EMBL" id="KNY28287.1"/>
    </source>
</evidence>
<keyword evidence="2" id="KW-0472">Membrane</keyword>
<dbReference type="Pfam" id="PF13487">
    <property type="entry name" value="HD_5"/>
    <property type="match status" value="1"/>
</dbReference>
<dbReference type="Gene3D" id="1.10.3210.10">
    <property type="entry name" value="Hypothetical protein af1432"/>
    <property type="match status" value="1"/>
</dbReference>
<dbReference type="AlphaFoldDB" id="A0A0L6JSA6"/>
<evidence type="ECO:0000259" key="4">
    <source>
        <dbReference type="PROSITE" id="PS51831"/>
    </source>
</evidence>
<dbReference type="STRING" id="398512.Bccel_3561"/>
<evidence type="ECO:0000259" key="3">
    <source>
        <dbReference type="PROSITE" id="PS50887"/>
    </source>
</evidence>
<keyword evidence="7" id="KW-1185">Reference proteome</keyword>
<dbReference type="InterPro" id="IPR000160">
    <property type="entry name" value="GGDEF_dom"/>
</dbReference>
<feature type="transmembrane region" description="Helical" evidence="2">
    <location>
        <begin position="96"/>
        <end position="118"/>
    </location>
</feature>
<dbReference type="InterPro" id="IPR003607">
    <property type="entry name" value="HD/PDEase_dom"/>
</dbReference>
<keyword evidence="1" id="KW-0175">Coiled coil</keyword>
<dbReference type="InterPro" id="IPR006674">
    <property type="entry name" value="HD_domain"/>
</dbReference>
<evidence type="ECO:0000256" key="2">
    <source>
        <dbReference type="SAM" id="Phobius"/>
    </source>
</evidence>
<dbReference type="SUPFAM" id="SSF109604">
    <property type="entry name" value="HD-domain/PDEase-like"/>
    <property type="match status" value="1"/>
</dbReference>
<dbReference type="PROSITE" id="PS50887">
    <property type="entry name" value="GGDEF"/>
    <property type="match status" value="1"/>
</dbReference>
<proteinExistence type="predicted"/>
<dbReference type="PANTHER" id="PTHR43155:SF2">
    <property type="entry name" value="CYCLIC DI-GMP PHOSPHODIESTERASE PA4108"/>
    <property type="match status" value="1"/>
</dbReference>
<dbReference type="EMBL" id="LGTC01000001">
    <property type="protein sequence ID" value="KNY28287.1"/>
    <property type="molecule type" value="Genomic_DNA"/>
</dbReference>
<dbReference type="NCBIfam" id="TIGR00277">
    <property type="entry name" value="HDIG"/>
    <property type="match status" value="1"/>
</dbReference>
<keyword evidence="6" id="KW-0378">Hydrolase</keyword>
<dbReference type="Pfam" id="PF00990">
    <property type="entry name" value="GGDEF"/>
    <property type="match status" value="1"/>
</dbReference>
<dbReference type="NCBIfam" id="TIGR00254">
    <property type="entry name" value="GGDEF"/>
    <property type="match status" value="1"/>
</dbReference>
<dbReference type="eggNOG" id="COG3437">
    <property type="taxonomic scope" value="Bacteria"/>
</dbReference>
<dbReference type="InterPro" id="IPR029787">
    <property type="entry name" value="Nucleotide_cyclase"/>
</dbReference>
<dbReference type="PANTHER" id="PTHR43155">
    <property type="entry name" value="CYCLIC DI-GMP PHOSPHODIESTERASE PA4108-RELATED"/>
    <property type="match status" value="1"/>
</dbReference>
<dbReference type="PATRIC" id="fig|398512.5.peg.3730"/>
<comment type="caution">
    <text evidence="6">The sequence shown here is derived from an EMBL/GenBank/DDBJ whole genome shotgun (WGS) entry which is preliminary data.</text>
</comment>
<keyword evidence="2" id="KW-0812">Transmembrane</keyword>
<dbReference type="InterPro" id="IPR037522">
    <property type="entry name" value="HD_GYP_dom"/>
</dbReference>
<reference evidence="7" key="1">
    <citation type="submission" date="2015-07" db="EMBL/GenBank/DDBJ databases">
        <title>Near-Complete Genome Sequence of the Cellulolytic Bacterium Bacteroides (Pseudobacteroides) cellulosolvens ATCC 35603.</title>
        <authorList>
            <person name="Dassa B."/>
            <person name="Utturkar S.M."/>
            <person name="Klingeman D.M."/>
            <person name="Hurt R.A."/>
            <person name="Keller M."/>
            <person name="Xu J."/>
            <person name="Reddy Y.H.K."/>
            <person name="Borovok I."/>
            <person name="Grinberg I.R."/>
            <person name="Lamed R."/>
            <person name="Zhivin O."/>
            <person name="Bayer E.A."/>
            <person name="Brown S.D."/>
        </authorList>
    </citation>
    <scope>NUCLEOTIDE SEQUENCE [LARGE SCALE GENOMIC DNA]</scope>
    <source>
        <strain evidence="7">DSM 2933</strain>
    </source>
</reference>
<dbReference type="GO" id="GO:0016787">
    <property type="term" value="F:hydrolase activity"/>
    <property type="evidence" value="ECO:0007669"/>
    <property type="project" value="UniProtKB-KW"/>
</dbReference>
<protein>
    <submittedName>
        <fullName evidence="6">Metal dependent phosphohydrolase</fullName>
    </submittedName>
</protein>
<dbReference type="CDD" id="cd00077">
    <property type="entry name" value="HDc"/>
    <property type="match status" value="1"/>
</dbReference>
<dbReference type="SMART" id="SM00471">
    <property type="entry name" value="HDc"/>
    <property type="match status" value="1"/>
</dbReference>
<dbReference type="FunFam" id="3.30.70.270:FF:000001">
    <property type="entry name" value="Diguanylate cyclase domain protein"/>
    <property type="match status" value="1"/>
</dbReference>
<dbReference type="InterPro" id="IPR043128">
    <property type="entry name" value="Rev_trsase/Diguanyl_cyclase"/>
</dbReference>
<feature type="domain" description="GGDEF" evidence="3">
    <location>
        <begin position="161"/>
        <end position="296"/>
    </location>
</feature>